<gene>
    <name evidence="1" type="ORF">METZ01_LOCUS506837</name>
</gene>
<name>A0A383EC57_9ZZZZ</name>
<proteinExistence type="predicted"/>
<dbReference type="AlphaFoldDB" id="A0A383EC57"/>
<dbReference type="EMBL" id="UINC01224385">
    <property type="protein sequence ID" value="SVE53983.1"/>
    <property type="molecule type" value="Genomic_DNA"/>
</dbReference>
<evidence type="ECO:0000313" key="1">
    <source>
        <dbReference type="EMBL" id="SVE53983.1"/>
    </source>
</evidence>
<sequence length="34" mass="3738">MSDNYWGKYWRKRATRRRVLAGGGAAAIGTAALL</sequence>
<protein>
    <submittedName>
        <fullName evidence="1">Uncharacterized protein</fullName>
    </submittedName>
</protein>
<accession>A0A383EC57</accession>
<reference evidence="1" key="1">
    <citation type="submission" date="2018-05" db="EMBL/GenBank/DDBJ databases">
        <authorList>
            <person name="Lanie J.A."/>
            <person name="Ng W.-L."/>
            <person name="Kazmierczak K.M."/>
            <person name="Andrzejewski T.M."/>
            <person name="Davidsen T.M."/>
            <person name="Wayne K.J."/>
            <person name="Tettelin H."/>
            <person name="Glass J.I."/>
            <person name="Rusch D."/>
            <person name="Podicherti R."/>
            <person name="Tsui H.-C.T."/>
            <person name="Winkler M.E."/>
        </authorList>
    </citation>
    <scope>NUCLEOTIDE SEQUENCE</scope>
</reference>
<organism evidence="1">
    <name type="scientific">marine metagenome</name>
    <dbReference type="NCBI Taxonomy" id="408172"/>
    <lineage>
        <taxon>unclassified sequences</taxon>
        <taxon>metagenomes</taxon>
        <taxon>ecological metagenomes</taxon>
    </lineage>
</organism>
<feature type="non-terminal residue" evidence="1">
    <location>
        <position position="34"/>
    </location>
</feature>